<dbReference type="PANTHER" id="PTHR43292:SF3">
    <property type="entry name" value="ACYL-COA DEHYDROGENASE FADE29"/>
    <property type="match status" value="1"/>
</dbReference>
<dbReference type="AlphaFoldDB" id="E3JBV8"/>
<dbReference type="InterPro" id="IPR037069">
    <property type="entry name" value="AcylCoA_DH/ox_N_sf"/>
</dbReference>
<dbReference type="InterPro" id="IPR013786">
    <property type="entry name" value="AcylCoA_DH/ox_N"/>
</dbReference>
<evidence type="ECO:0000256" key="5">
    <source>
        <dbReference type="ARBA" id="ARBA00023002"/>
    </source>
</evidence>
<dbReference type="Proteomes" id="UP000002484">
    <property type="component" value="Chromosome"/>
</dbReference>
<feature type="domain" description="Acyl-CoA dehydrogenase/oxidase C-terminal" evidence="6">
    <location>
        <begin position="586"/>
        <end position="747"/>
    </location>
</feature>
<organism evidence="9 10">
    <name type="scientific">Pseudofrankia inefficax (strain DSM 45817 / CECT 9037 / DDB 130130 / EuI1c)</name>
    <name type="common">Frankia inefficax</name>
    <dbReference type="NCBI Taxonomy" id="298654"/>
    <lineage>
        <taxon>Bacteria</taxon>
        <taxon>Bacillati</taxon>
        <taxon>Actinomycetota</taxon>
        <taxon>Actinomycetes</taxon>
        <taxon>Frankiales</taxon>
        <taxon>Frankiaceae</taxon>
        <taxon>Pseudofrankia</taxon>
    </lineage>
</organism>
<protein>
    <submittedName>
        <fullName evidence="9">Acyl-CoA dehydrogenase domain-containing protein</fullName>
    </submittedName>
</protein>
<dbReference type="PANTHER" id="PTHR43292">
    <property type="entry name" value="ACYL-COA DEHYDROGENASE"/>
    <property type="match status" value="1"/>
</dbReference>
<dbReference type="InParanoid" id="E3JBV8"/>
<evidence type="ECO:0000259" key="7">
    <source>
        <dbReference type="Pfam" id="PF02770"/>
    </source>
</evidence>
<evidence type="ECO:0000256" key="2">
    <source>
        <dbReference type="ARBA" id="ARBA00009347"/>
    </source>
</evidence>
<evidence type="ECO:0000256" key="4">
    <source>
        <dbReference type="ARBA" id="ARBA00022827"/>
    </source>
</evidence>
<evidence type="ECO:0000256" key="1">
    <source>
        <dbReference type="ARBA" id="ARBA00001974"/>
    </source>
</evidence>
<dbReference type="Gene3D" id="1.10.540.10">
    <property type="entry name" value="Acyl-CoA dehydrogenase/oxidase, N-terminal domain"/>
    <property type="match status" value="2"/>
</dbReference>
<dbReference type="InterPro" id="IPR036250">
    <property type="entry name" value="AcylCo_DH-like_C"/>
</dbReference>
<dbReference type="HOGENOM" id="CLU_018204_9_3_11"/>
<dbReference type="Pfam" id="PF02771">
    <property type="entry name" value="Acyl-CoA_dh_N"/>
    <property type="match status" value="2"/>
</dbReference>
<dbReference type="GO" id="GO:0050660">
    <property type="term" value="F:flavin adenine dinucleotide binding"/>
    <property type="evidence" value="ECO:0007669"/>
    <property type="project" value="InterPro"/>
</dbReference>
<dbReference type="InterPro" id="IPR009075">
    <property type="entry name" value="AcylCo_DH/oxidase_C"/>
</dbReference>
<dbReference type="EMBL" id="CP002299">
    <property type="protein sequence ID" value="ADP82268.1"/>
    <property type="molecule type" value="Genomic_DNA"/>
</dbReference>
<dbReference type="GO" id="GO:0016627">
    <property type="term" value="F:oxidoreductase activity, acting on the CH-CH group of donors"/>
    <property type="evidence" value="ECO:0007669"/>
    <property type="project" value="InterPro"/>
</dbReference>
<dbReference type="Pfam" id="PF02770">
    <property type="entry name" value="Acyl-CoA_dh_M"/>
    <property type="match status" value="1"/>
</dbReference>
<evidence type="ECO:0000256" key="3">
    <source>
        <dbReference type="ARBA" id="ARBA00022630"/>
    </source>
</evidence>
<accession>E3JBV8</accession>
<sequence>MDLSLDEASAAARDLVEAVLTRHPGLAAARAAEPLGHDPKLWAELCAAGLPGLAVGVEHDGGGAGLHASVIAAVELGRVLAPVPFAEHVAAARLLAALAPGHPDLPAVVAGELVATLATRVRAGLGVAVPAGAVAGLVLAVVDGQVVAKRGEPPAATANQGDLPIADRDLAGAIVLGGEEAVAAFARARAEWLVLLAGWLAGLADGALGLATRWVKERVQFGVPVGSFQGVQHGLADLPGLVDASALLAREAAWSLESGQPSVTGADGRQLAFMAALFATDAARQSAERAVQYHGGLGVAVEHDAQLFFRRARAYPALAGAPRALARELGRDLVDGPAGDAAADVPPTATAAQTDGGPGFAHSPAVAAFAAEVRAFTRSWLTDEVRARARRTGTVHVPALHRALAERGWLAASAPGERAARDPFELGALFRELELADAPYHGIGTTMIVAGVLDQLGSPTLRAEALPRLLAGEATAVLGYSEPGAGSDVASARTRAVPVDDARSAWRINGQKMWTTLAHTAAHCLLLTRTNPDVPKHRGLTMFLVPLDTPGITIQPIHTIADERTNVVFYDDVIVPDSCRIGEVDGGWRVMAVGLSLERGVMGSTAMLEPLLAAVTAWARVPGPAGGWLDGERPGDDPAVLTAIARARADAEAAFLLTQWTAWLNVAGQSPAVAGTIAKLFASTAYQRASRELQDVAGLGGIPRASATDGVVAPAADGEIERAARHSCVVTIQGGTTEIARNLVAEQRLGLPKTRQGTRSQA</sequence>
<feature type="domain" description="Acyl-CoA dehydrogenase/oxidase N-terminal" evidence="8">
    <location>
        <begin position="11"/>
        <end position="85"/>
    </location>
</feature>
<feature type="domain" description="Acyl-CoA dehydrogenase/oxidase C-terminal" evidence="6">
    <location>
        <begin position="196"/>
        <end position="321"/>
    </location>
</feature>
<dbReference type="OrthoDB" id="4759677at2"/>
<dbReference type="eggNOG" id="COG1960">
    <property type="taxonomic scope" value="Bacteria"/>
</dbReference>
<dbReference type="InterPro" id="IPR052161">
    <property type="entry name" value="Mycobact_Acyl-CoA_DH"/>
</dbReference>
<dbReference type="KEGG" id="fri:FraEuI1c_4269"/>
<evidence type="ECO:0000259" key="8">
    <source>
        <dbReference type="Pfam" id="PF02771"/>
    </source>
</evidence>
<dbReference type="STRING" id="298654.FraEuI1c_4269"/>
<dbReference type="InterPro" id="IPR046373">
    <property type="entry name" value="Acyl-CoA_Oxase/DH_mid-dom_sf"/>
</dbReference>
<comment type="similarity">
    <text evidence="2">Belongs to the acyl-CoA dehydrogenase family.</text>
</comment>
<dbReference type="SUPFAM" id="SSF47203">
    <property type="entry name" value="Acyl-CoA dehydrogenase C-terminal domain-like"/>
    <property type="match status" value="2"/>
</dbReference>
<keyword evidence="3" id="KW-0285">Flavoprotein</keyword>
<reference evidence="9 10" key="1">
    <citation type="submission" date="2010-10" db="EMBL/GenBank/DDBJ databases">
        <title>Complete sequence of Frankia sp. EuI1c.</title>
        <authorList>
            <consortium name="US DOE Joint Genome Institute"/>
            <person name="Lucas S."/>
            <person name="Copeland A."/>
            <person name="Lapidus A."/>
            <person name="Cheng J.-F."/>
            <person name="Bruce D."/>
            <person name="Goodwin L."/>
            <person name="Pitluck S."/>
            <person name="Chertkov O."/>
            <person name="Detter J.C."/>
            <person name="Han C."/>
            <person name="Tapia R."/>
            <person name="Land M."/>
            <person name="Hauser L."/>
            <person name="Jeffries C."/>
            <person name="Kyrpides N."/>
            <person name="Ivanova N."/>
            <person name="Mikhailova N."/>
            <person name="Beauchemin N."/>
            <person name="Sen A."/>
            <person name="Sur S.A."/>
            <person name="Gtari M."/>
            <person name="Wall L."/>
            <person name="Tisa L."/>
            <person name="Woyke T."/>
        </authorList>
    </citation>
    <scope>NUCLEOTIDE SEQUENCE [LARGE SCALE GENOMIC DNA]</scope>
    <source>
        <strain evidence="10">DSM 45817 / CECT 9037 / EuI1c</strain>
    </source>
</reference>
<dbReference type="RefSeq" id="WP_013425386.1">
    <property type="nucleotide sequence ID" value="NC_014666.1"/>
</dbReference>
<keyword evidence="5" id="KW-0560">Oxidoreductase</keyword>
<evidence type="ECO:0000313" key="10">
    <source>
        <dbReference type="Proteomes" id="UP000002484"/>
    </source>
</evidence>
<feature type="domain" description="Acyl-CoA oxidase/dehydrogenase middle" evidence="7">
    <location>
        <begin position="479"/>
        <end position="559"/>
    </location>
</feature>
<evidence type="ECO:0000313" key="9">
    <source>
        <dbReference type="EMBL" id="ADP82268.1"/>
    </source>
</evidence>
<dbReference type="GO" id="GO:0005886">
    <property type="term" value="C:plasma membrane"/>
    <property type="evidence" value="ECO:0007669"/>
    <property type="project" value="TreeGrafter"/>
</dbReference>
<keyword evidence="10" id="KW-1185">Reference proteome</keyword>
<comment type="cofactor">
    <cofactor evidence="1">
        <name>FAD</name>
        <dbReference type="ChEBI" id="CHEBI:57692"/>
    </cofactor>
</comment>
<dbReference type="Gene3D" id="1.20.140.10">
    <property type="entry name" value="Butyryl-CoA Dehydrogenase, subunit A, domain 3"/>
    <property type="match status" value="2"/>
</dbReference>
<feature type="domain" description="Acyl-CoA dehydrogenase/oxidase N-terminal" evidence="8">
    <location>
        <begin position="368"/>
        <end position="473"/>
    </location>
</feature>
<proteinExistence type="inferred from homology"/>
<dbReference type="InterPro" id="IPR009100">
    <property type="entry name" value="AcylCoA_DH/oxidase_NM_dom_sf"/>
</dbReference>
<dbReference type="SUPFAM" id="SSF56645">
    <property type="entry name" value="Acyl-CoA dehydrogenase NM domain-like"/>
    <property type="match status" value="2"/>
</dbReference>
<dbReference type="InterPro" id="IPR006091">
    <property type="entry name" value="Acyl-CoA_Oxase/DH_mid-dom"/>
</dbReference>
<evidence type="ECO:0000259" key="6">
    <source>
        <dbReference type="Pfam" id="PF00441"/>
    </source>
</evidence>
<dbReference type="Pfam" id="PF00441">
    <property type="entry name" value="Acyl-CoA_dh_1"/>
    <property type="match status" value="2"/>
</dbReference>
<keyword evidence="4" id="KW-0274">FAD</keyword>
<dbReference type="Gene3D" id="2.40.110.10">
    <property type="entry name" value="Butyryl-CoA Dehydrogenase, subunit A, domain 2"/>
    <property type="match status" value="1"/>
</dbReference>
<gene>
    <name evidence="9" type="ordered locus">FraEuI1c_4269</name>
</gene>
<name>E3JBV8_PSEI1</name>